<dbReference type="SUPFAM" id="SSF51556">
    <property type="entry name" value="Metallo-dependent hydrolases"/>
    <property type="match status" value="1"/>
</dbReference>
<dbReference type="CDD" id="cd01317">
    <property type="entry name" value="DHOase_IIa"/>
    <property type="match status" value="1"/>
</dbReference>
<evidence type="ECO:0000256" key="4">
    <source>
        <dbReference type="ARBA" id="ARBA00022801"/>
    </source>
</evidence>
<keyword evidence="4 6" id="KW-0378">Hydrolase</keyword>
<reference evidence="8" key="1">
    <citation type="submission" date="2023-05" db="EMBL/GenBank/DDBJ databases">
        <title>Mariniplasma microaerophilum sp. nov., a novel anaerobic mollicute isolated from terrestrial mud volcano, Taman Peninsula, Russia.</title>
        <authorList>
            <person name="Khomyakova M.A."/>
            <person name="Merkel A.Y."/>
            <person name="Slobodkin A.I."/>
        </authorList>
    </citation>
    <scope>NUCLEOTIDE SEQUENCE</scope>
    <source>
        <strain evidence="8">M4Ah</strain>
    </source>
</reference>
<dbReference type="PANTHER" id="PTHR43668:SF2">
    <property type="entry name" value="ALLANTOINASE"/>
    <property type="match status" value="1"/>
</dbReference>
<feature type="binding site" evidence="6">
    <location>
        <position position="176"/>
    </location>
    <ligand>
        <name>Zn(2+)</name>
        <dbReference type="ChEBI" id="CHEBI:29105"/>
        <label>2</label>
    </ligand>
</feature>
<dbReference type="PANTHER" id="PTHR43668">
    <property type="entry name" value="ALLANTOINASE"/>
    <property type="match status" value="1"/>
</dbReference>
<evidence type="ECO:0000259" key="7">
    <source>
        <dbReference type="Pfam" id="PF12890"/>
    </source>
</evidence>
<dbReference type="SUPFAM" id="SSF51338">
    <property type="entry name" value="Composite domain of metallo-dependent hydrolases"/>
    <property type="match status" value="1"/>
</dbReference>
<feature type="binding site" evidence="6">
    <location>
        <position position="229"/>
    </location>
    <ligand>
        <name>Zn(2+)</name>
        <dbReference type="ChEBI" id="CHEBI:29105"/>
        <label>2</label>
    </ligand>
</feature>
<keyword evidence="5 6" id="KW-0665">Pyrimidine biosynthesis</keyword>
<protein>
    <recommendedName>
        <fullName evidence="6">Dihydroorotase</fullName>
        <shortName evidence="6">DHOase</shortName>
        <ecNumber evidence="6">3.5.2.3</ecNumber>
    </recommendedName>
</protein>
<keyword evidence="3 6" id="KW-0479">Metal-binding</keyword>
<dbReference type="EMBL" id="JASCXW010000001">
    <property type="protein sequence ID" value="MDI6452116.1"/>
    <property type="molecule type" value="Genomic_DNA"/>
</dbReference>
<dbReference type="InterPro" id="IPR011059">
    <property type="entry name" value="Metal-dep_hydrolase_composite"/>
</dbReference>
<feature type="domain" description="Dihydroorotase catalytic" evidence="7">
    <location>
        <begin position="47"/>
        <end position="234"/>
    </location>
</feature>
<evidence type="ECO:0000256" key="5">
    <source>
        <dbReference type="ARBA" id="ARBA00022975"/>
    </source>
</evidence>
<evidence type="ECO:0000256" key="1">
    <source>
        <dbReference type="ARBA" id="ARBA00002368"/>
    </source>
</evidence>
<comment type="catalytic activity">
    <reaction evidence="6">
        <text>(S)-dihydroorotate + H2O = N-carbamoyl-L-aspartate + H(+)</text>
        <dbReference type="Rhea" id="RHEA:24296"/>
        <dbReference type="ChEBI" id="CHEBI:15377"/>
        <dbReference type="ChEBI" id="CHEBI:15378"/>
        <dbReference type="ChEBI" id="CHEBI:30864"/>
        <dbReference type="ChEBI" id="CHEBI:32814"/>
        <dbReference type="EC" id="3.5.2.3"/>
    </reaction>
</comment>
<evidence type="ECO:0000256" key="3">
    <source>
        <dbReference type="ARBA" id="ARBA00022723"/>
    </source>
</evidence>
<feature type="binding site" evidence="6">
    <location>
        <position position="149"/>
    </location>
    <ligand>
        <name>Zn(2+)</name>
        <dbReference type="ChEBI" id="CHEBI:29105"/>
        <label>2</label>
    </ligand>
</feature>
<dbReference type="GO" id="GO:0044205">
    <property type="term" value="P:'de novo' UMP biosynthetic process"/>
    <property type="evidence" value="ECO:0007669"/>
    <property type="project" value="UniProtKB-UniRule"/>
</dbReference>
<keyword evidence="9" id="KW-1185">Reference proteome</keyword>
<dbReference type="Proteomes" id="UP001431532">
    <property type="component" value="Unassembled WGS sequence"/>
</dbReference>
<dbReference type="RefSeq" id="WP_282838523.1">
    <property type="nucleotide sequence ID" value="NZ_JASCXW010000001.1"/>
</dbReference>
<dbReference type="PROSITE" id="PS00483">
    <property type="entry name" value="DIHYDROOROTASE_2"/>
    <property type="match status" value="1"/>
</dbReference>
<feature type="binding site" evidence="6">
    <location>
        <position position="91"/>
    </location>
    <ligand>
        <name>substrate</name>
    </ligand>
</feature>
<comment type="cofactor">
    <cofactor evidence="6">
        <name>Zn(2+)</name>
        <dbReference type="ChEBI" id="CHEBI:29105"/>
    </cofactor>
    <text evidence="6">Binds 2 Zn(2+) ions per subunit.</text>
</comment>
<feature type="active site" evidence="6">
    <location>
        <position position="300"/>
    </location>
</feature>
<dbReference type="InterPro" id="IPR024403">
    <property type="entry name" value="DHOase_cat"/>
</dbReference>
<comment type="caution">
    <text evidence="8">The sequence shown here is derived from an EMBL/GenBank/DDBJ whole genome shotgun (WGS) entry which is preliminary data.</text>
</comment>
<organism evidence="8 9">
    <name type="scientific">Peloplasma aerotolerans</name>
    <dbReference type="NCBI Taxonomy" id="3044389"/>
    <lineage>
        <taxon>Bacteria</taxon>
        <taxon>Bacillati</taxon>
        <taxon>Mycoplasmatota</taxon>
        <taxon>Mollicutes</taxon>
        <taxon>Acholeplasmatales</taxon>
        <taxon>Acholeplasmataceae</taxon>
        <taxon>Peloplasma</taxon>
    </lineage>
</organism>
<dbReference type="InterPro" id="IPR050138">
    <property type="entry name" value="DHOase/Allantoinase_Hydrolase"/>
</dbReference>
<dbReference type="Pfam" id="PF12890">
    <property type="entry name" value="DHOase"/>
    <property type="match status" value="1"/>
</dbReference>
<dbReference type="GO" id="GO:0004151">
    <property type="term" value="F:dihydroorotase activity"/>
    <property type="evidence" value="ECO:0007669"/>
    <property type="project" value="UniProtKB-UniRule"/>
</dbReference>
<gene>
    <name evidence="6" type="primary">pyrC</name>
    <name evidence="8" type="ORF">QJ521_00945</name>
</gene>
<dbReference type="EC" id="3.5.2.3" evidence="6"/>
<feature type="binding site" evidence="6">
    <location>
        <position position="59"/>
    </location>
    <ligand>
        <name>Zn(2+)</name>
        <dbReference type="ChEBI" id="CHEBI:29105"/>
        <label>1</label>
    </ligand>
</feature>
<dbReference type="Gene3D" id="3.20.20.140">
    <property type="entry name" value="Metal-dependent hydrolases"/>
    <property type="match status" value="1"/>
</dbReference>
<comment type="pathway">
    <text evidence="6">Pyrimidine metabolism; UMP biosynthesis via de novo pathway; (S)-dihydroorotate from bicarbonate: step 3/3.</text>
</comment>
<dbReference type="HAMAP" id="MF_00220_B">
    <property type="entry name" value="PyrC_classI_B"/>
    <property type="match status" value="1"/>
</dbReference>
<dbReference type="GO" id="GO:0008270">
    <property type="term" value="F:zinc ion binding"/>
    <property type="evidence" value="ECO:0007669"/>
    <property type="project" value="UniProtKB-UniRule"/>
</dbReference>
<feature type="binding site" evidence="6">
    <location>
        <begin position="318"/>
        <end position="319"/>
    </location>
    <ligand>
        <name>substrate</name>
    </ligand>
</feature>
<evidence type="ECO:0000313" key="9">
    <source>
        <dbReference type="Proteomes" id="UP001431532"/>
    </source>
</evidence>
<name>A0AAW6U9B7_9MOLU</name>
<evidence type="ECO:0000256" key="2">
    <source>
        <dbReference type="ARBA" id="ARBA00010286"/>
    </source>
</evidence>
<dbReference type="NCBIfam" id="NF006837">
    <property type="entry name" value="PRK09357.1-2"/>
    <property type="match status" value="1"/>
</dbReference>
<dbReference type="GO" id="GO:0005737">
    <property type="term" value="C:cytoplasm"/>
    <property type="evidence" value="ECO:0007669"/>
    <property type="project" value="TreeGrafter"/>
</dbReference>
<feature type="binding site" evidence="6">
    <location>
        <position position="149"/>
    </location>
    <ligand>
        <name>Zn(2+)</name>
        <dbReference type="ChEBI" id="CHEBI:29105"/>
        <label>1</label>
    </ligand>
</feature>
<dbReference type="PROSITE" id="PS00482">
    <property type="entry name" value="DIHYDROOROTASE_1"/>
    <property type="match status" value="1"/>
</dbReference>
<comment type="similarity">
    <text evidence="2 6">Belongs to the metallo-dependent hydrolases superfamily. DHOase family. Class I DHOase subfamily.</text>
</comment>
<dbReference type="InterPro" id="IPR032466">
    <property type="entry name" value="Metal_Hydrolase"/>
</dbReference>
<feature type="binding site" evidence="6">
    <location>
        <position position="304"/>
    </location>
    <ligand>
        <name>substrate</name>
    </ligand>
</feature>
<evidence type="ECO:0000256" key="6">
    <source>
        <dbReference type="HAMAP-Rule" id="MF_00220"/>
    </source>
</evidence>
<dbReference type="InterPro" id="IPR004722">
    <property type="entry name" value="DHOase"/>
</dbReference>
<comment type="function">
    <text evidence="1 6">Catalyzes the reversible cyclization of carbamoyl aspartate to dihydroorotate.</text>
</comment>
<feature type="binding site" evidence="6">
    <location>
        <position position="300"/>
    </location>
    <ligand>
        <name>Zn(2+)</name>
        <dbReference type="ChEBI" id="CHEBI:29105"/>
        <label>1</label>
    </ligand>
</feature>
<dbReference type="GO" id="GO:0004038">
    <property type="term" value="F:allantoinase activity"/>
    <property type="evidence" value="ECO:0007669"/>
    <property type="project" value="TreeGrafter"/>
</dbReference>
<sequence length="427" mass="47748">MRLLLKNGEVIYKEKLKQDILIDDGMIVEVGENIIDSDASIIDCEGYVISPGFIDMHVHLREPGFEDKETVKTGTAAAAKGGYTTICPMPNTNPVMDDINKLMNFMKIVEKDAIVNVLPYASINKNLRDDHDIVDMEGIHQYVAGFSNDGIGVQSPKHMYQAMQKANLYEAMIAAHCEDESILFGGYVHQGVKSRENGWESMTSLPESLQIARDVLIAEETDCRYHVCHISTKEGIRIVKDAKKRGQKVTCEVTPHHLLLTSLDVVDTNFKMNPPLRGIDDKYALIQALLEGTIDCIATDHAPHLENEKKRSMKEAPFGVVGLETAFPLIYTHFVRSNMASLGQAIEWFSINPAKILNLNMGYLVKGRQADVTILDLNTKKAVDKHTFLSKGKNTPFHGFECYGWPVMTIVKGKVVYQDGKFNSKEE</sequence>
<accession>A0AAW6U9B7</accession>
<dbReference type="AlphaFoldDB" id="A0AAW6U9B7"/>
<feature type="binding site" evidence="6">
    <location>
        <position position="273"/>
    </location>
    <ligand>
        <name>substrate</name>
    </ligand>
</feature>
<proteinExistence type="inferred from homology"/>
<feature type="binding site" evidence="6">
    <location>
        <position position="57"/>
    </location>
    <ligand>
        <name>Zn(2+)</name>
        <dbReference type="ChEBI" id="CHEBI:29105"/>
        <label>1</label>
    </ligand>
</feature>
<dbReference type="InterPro" id="IPR002195">
    <property type="entry name" value="Dihydroorotase_CS"/>
</dbReference>
<dbReference type="NCBIfam" id="TIGR00857">
    <property type="entry name" value="pyrC_multi"/>
    <property type="match status" value="1"/>
</dbReference>
<keyword evidence="6" id="KW-0862">Zinc</keyword>
<feature type="binding site" evidence="6">
    <location>
        <begin position="59"/>
        <end position="61"/>
    </location>
    <ligand>
        <name>substrate</name>
    </ligand>
</feature>
<dbReference type="GO" id="GO:0006145">
    <property type="term" value="P:purine nucleobase catabolic process"/>
    <property type="evidence" value="ECO:0007669"/>
    <property type="project" value="TreeGrafter"/>
</dbReference>
<evidence type="ECO:0000313" key="8">
    <source>
        <dbReference type="EMBL" id="MDI6452116.1"/>
    </source>
</evidence>